<sequence length="90" mass="9938">MPQFVIERNIPGLGNMDQQTLKEISAKSNAVVDGLGEPYTWVTSYVTGEKMYCVHEAESADVIYRHAREGGFPADRVTEITSLIGPHTGR</sequence>
<name>A0A5C4XFM1_9HYPH</name>
<dbReference type="OrthoDB" id="9800027at2"/>
<dbReference type="AlphaFoldDB" id="A0A5C4XFM1"/>
<dbReference type="RefSeq" id="WP_139678556.1">
    <property type="nucleotide sequence ID" value="NZ_VDMN01000006.1"/>
</dbReference>
<dbReference type="Pfam" id="PF14026">
    <property type="entry name" value="SCO4226-like"/>
    <property type="match status" value="1"/>
</dbReference>
<gene>
    <name evidence="1" type="ORF">FHP24_22980</name>
</gene>
<reference evidence="1 2" key="1">
    <citation type="submission" date="2019-06" db="EMBL/GenBank/DDBJ databases">
        <title>The draft genome of Rhizobium smilacinae PTYR-5.</title>
        <authorList>
            <person name="Liu L."/>
            <person name="Li L."/>
            <person name="Zhang X."/>
        </authorList>
    </citation>
    <scope>NUCLEOTIDE SEQUENCE [LARGE SCALE GENOMIC DNA]</scope>
    <source>
        <strain evidence="1 2">PTYR-5</strain>
    </source>
</reference>
<protein>
    <submittedName>
        <fullName evidence="1">DUF4242 domain-containing protein</fullName>
    </submittedName>
</protein>
<evidence type="ECO:0000313" key="2">
    <source>
        <dbReference type="Proteomes" id="UP000311605"/>
    </source>
</evidence>
<dbReference type="EMBL" id="VDMN01000006">
    <property type="protein sequence ID" value="TNM61390.1"/>
    <property type="molecule type" value="Genomic_DNA"/>
</dbReference>
<organism evidence="1 2">
    <name type="scientific">Aliirhizobium smilacinae</name>
    <dbReference type="NCBI Taxonomy" id="1395944"/>
    <lineage>
        <taxon>Bacteria</taxon>
        <taxon>Pseudomonadati</taxon>
        <taxon>Pseudomonadota</taxon>
        <taxon>Alphaproteobacteria</taxon>
        <taxon>Hyphomicrobiales</taxon>
        <taxon>Rhizobiaceae</taxon>
        <taxon>Aliirhizobium</taxon>
    </lineage>
</organism>
<proteinExistence type="predicted"/>
<dbReference type="Proteomes" id="UP000311605">
    <property type="component" value="Unassembled WGS sequence"/>
</dbReference>
<accession>A0A5C4XFM1</accession>
<evidence type="ECO:0000313" key="1">
    <source>
        <dbReference type="EMBL" id="TNM61390.1"/>
    </source>
</evidence>
<keyword evidence="2" id="KW-1185">Reference proteome</keyword>
<dbReference type="InterPro" id="IPR025336">
    <property type="entry name" value="SCO4226-like"/>
</dbReference>
<comment type="caution">
    <text evidence="1">The sequence shown here is derived from an EMBL/GenBank/DDBJ whole genome shotgun (WGS) entry which is preliminary data.</text>
</comment>